<evidence type="ECO:0000256" key="4">
    <source>
        <dbReference type="ARBA" id="ARBA00023136"/>
    </source>
</evidence>
<evidence type="ECO:0000256" key="3">
    <source>
        <dbReference type="ARBA" id="ARBA00022989"/>
    </source>
</evidence>
<dbReference type="AlphaFoldDB" id="A0A1V2H1N2"/>
<feature type="transmembrane region" description="Helical" evidence="5">
    <location>
        <begin position="62"/>
        <end position="84"/>
    </location>
</feature>
<evidence type="ECO:0000313" key="8">
    <source>
        <dbReference type="Proteomes" id="UP000188879"/>
    </source>
</evidence>
<evidence type="ECO:0000256" key="2">
    <source>
        <dbReference type="ARBA" id="ARBA00022692"/>
    </source>
</evidence>
<comment type="caution">
    <text evidence="7">The sequence shown here is derived from an EMBL/GenBank/DDBJ whole genome shotgun (WGS) entry which is preliminary data.</text>
</comment>
<dbReference type="InterPro" id="IPR003752">
    <property type="entry name" value="DiS_bond_form_DsbB/BdbC"/>
</dbReference>
<dbReference type="OrthoDB" id="9808637at2"/>
<organism evidence="7 8">
    <name type="scientific">Teichococcus deserti</name>
    <dbReference type="NCBI Taxonomy" id="1817963"/>
    <lineage>
        <taxon>Bacteria</taxon>
        <taxon>Pseudomonadati</taxon>
        <taxon>Pseudomonadota</taxon>
        <taxon>Alphaproteobacteria</taxon>
        <taxon>Acetobacterales</taxon>
        <taxon>Roseomonadaceae</taxon>
        <taxon>Roseomonas</taxon>
    </lineage>
</organism>
<sequence>MPLSLLVALLAAAAPLLAMASERWGGLNPCLLCLWQRGPYWVAALLALMAVMAMRQPKLARVLTALAGIAVLASALVAAVHVGVELKWWPSPLPGCAAPNAGAARTVEEMMNSLAAAPAKPCDEPTFLIPGLPVSMAAMNLLYALGLGGLTLWLAARRAGADAEGR</sequence>
<protein>
    <submittedName>
        <fullName evidence="7">Disulfide bond formation protein B</fullName>
    </submittedName>
</protein>
<evidence type="ECO:0000256" key="1">
    <source>
        <dbReference type="ARBA" id="ARBA00004141"/>
    </source>
</evidence>
<keyword evidence="3 5" id="KW-1133">Transmembrane helix</keyword>
<reference evidence="7 8" key="1">
    <citation type="submission" date="2016-10" db="EMBL/GenBank/DDBJ databases">
        <title>Draft Genome sequence of Roseomonas sp. strain M3.</title>
        <authorList>
            <person name="Subhash Y."/>
            <person name="Lee S."/>
        </authorList>
    </citation>
    <scope>NUCLEOTIDE SEQUENCE [LARGE SCALE GENOMIC DNA]</scope>
    <source>
        <strain evidence="7 8">M3</strain>
    </source>
</reference>
<dbReference type="SUPFAM" id="SSF158442">
    <property type="entry name" value="DsbB-like"/>
    <property type="match status" value="1"/>
</dbReference>
<dbReference type="InterPro" id="IPR024199">
    <property type="entry name" value="Uncharacterised_DsbB"/>
</dbReference>
<dbReference type="Gene3D" id="1.20.1550.10">
    <property type="entry name" value="DsbB-like"/>
    <property type="match status" value="1"/>
</dbReference>
<name>A0A1V2H1N2_9PROT</name>
<feature type="signal peptide" evidence="6">
    <location>
        <begin position="1"/>
        <end position="20"/>
    </location>
</feature>
<dbReference type="GO" id="GO:0006457">
    <property type="term" value="P:protein folding"/>
    <property type="evidence" value="ECO:0007669"/>
    <property type="project" value="InterPro"/>
</dbReference>
<dbReference type="GO" id="GO:0016020">
    <property type="term" value="C:membrane"/>
    <property type="evidence" value="ECO:0007669"/>
    <property type="project" value="UniProtKB-SubCell"/>
</dbReference>
<feature type="transmembrane region" description="Helical" evidence="5">
    <location>
        <begin position="39"/>
        <end position="55"/>
    </location>
</feature>
<gene>
    <name evidence="7" type="ORF">BKE38_12875</name>
</gene>
<dbReference type="Pfam" id="PF02600">
    <property type="entry name" value="DsbB"/>
    <property type="match status" value="1"/>
</dbReference>
<keyword evidence="8" id="KW-1185">Reference proteome</keyword>
<dbReference type="GO" id="GO:0015035">
    <property type="term" value="F:protein-disulfide reductase activity"/>
    <property type="evidence" value="ECO:0007669"/>
    <property type="project" value="InterPro"/>
</dbReference>
<feature type="transmembrane region" description="Helical" evidence="5">
    <location>
        <begin position="137"/>
        <end position="156"/>
    </location>
</feature>
<dbReference type="InterPro" id="IPR023380">
    <property type="entry name" value="DsbB-like_sf"/>
</dbReference>
<dbReference type="PIRSF" id="PIRSF033913">
    <property type="entry name" value="S-S_format_DsbB"/>
    <property type="match status" value="1"/>
</dbReference>
<keyword evidence="2 5" id="KW-0812">Transmembrane</keyword>
<keyword evidence="4 5" id="KW-0472">Membrane</keyword>
<evidence type="ECO:0000313" key="7">
    <source>
        <dbReference type="EMBL" id="ONG53221.1"/>
    </source>
</evidence>
<dbReference type="Proteomes" id="UP000188879">
    <property type="component" value="Unassembled WGS sequence"/>
</dbReference>
<accession>A0A1V2H1N2</accession>
<evidence type="ECO:0000256" key="5">
    <source>
        <dbReference type="SAM" id="Phobius"/>
    </source>
</evidence>
<feature type="chain" id="PRO_5012279293" evidence="6">
    <location>
        <begin position="21"/>
        <end position="166"/>
    </location>
</feature>
<proteinExistence type="predicted"/>
<keyword evidence="6" id="KW-0732">Signal</keyword>
<evidence type="ECO:0000256" key="6">
    <source>
        <dbReference type="SAM" id="SignalP"/>
    </source>
</evidence>
<comment type="subcellular location">
    <subcellularLocation>
        <location evidence="1">Membrane</location>
        <topology evidence="1">Multi-pass membrane protein</topology>
    </subcellularLocation>
</comment>
<dbReference type="EMBL" id="MLCO01000107">
    <property type="protein sequence ID" value="ONG53221.1"/>
    <property type="molecule type" value="Genomic_DNA"/>
</dbReference>
<dbReference type="RefSeq" id="WP_076957762.1">
    <property type="nucleotide sequence ID" value="NZ_MLCO01000107.1"/>
</dbReference>